<evidence type="ECO:0000313" key="3">
    <source>
        <dbReference type="Proteomes" id="UP001215280"/>
    </source>
</evidence>
<dbReference type="SUPFAM" id="SSF54928">
    <property type="entry name" value="RNA-binding domain, RBD"/>
    <property type="match status" value="1"/>
</dbReference>
<protein>
    <recommendedName>
        <fullName evidence="4">RRM domain-containing protein</fullName>
    </recommendedName>
</protein>
<dbReference type="CDD" id="cd00590">
    <property type="entry name" value="RRM_SF"/>
    <property type="match status" value="1"/>
</dbReference>
<evidence type="ECO:0000256" key="1">
    <source>
        <dbReference type="SAM" id="MobiDB-lite"/>
    </source>
</evidence>
<gene>
    <name evidence="2" type="ORF">DFH07DRAFT_813397</name>
</gene>
<comment type="caution">
    <text evidence="2">The sequence shown here is derived from an EMBL/GenBank/DDBJ whole genome shotgun (WGS) entry which is preliminary data.</text>
</comment>
<organism evidence="2 3">
    <name type="scientific">Mycena maculata</name>
    <dbReference type="NCBI Taxonomy" id="230809"/>
    <lineage>
        <taxon>Eukaryota</taxon>
        <taxon>Fungi</taxon>
        <taxon>Dikarya</taxon>
        <taxon>Basidiomycota</taxon>
        <taxon>Agaricomycotina</taxon>
        <taxon>Agaricomycetes</taxon>
        <taxon>Agaricomycetidae</taxon>
        <taxon>Agaricales</taxon>
        <taxon>Marasmiineae</taxon>
        <taxon>Mycenaceae</taxon>
        <taxon>Mycena</taxon>
    </lineage>
</organism>
<accession>A0AAD7NJ24</accession>
<dbReference type="GO" id="GO:0003676">
    <property type="term" value="F:nucleic acid binding"/>
    <property type="evidence" value="ECO:0007669"/>
    <property type="project" value="InterPro"/>
</dbReference>
<feature type="region of interest" description="Disordered" evidence="1">
    <location>
        <begin position="54"/>
        <end position="76"/>
    </location>
</feature>
<sequence>MNTFFAFRIAARNLLRVHPHGTSPCFGKRPPIHVRFKSERATLVNPLRNKRIYFDQNNRQKEKTDKPREPREPWIRREYDTRASDSSWEQTPLAGPWRTISIHNTPTEAPIKEVLDLVTFGPIFLVEDSVIDGSRVVSLTFFDSDTALAFYREATNNRFIFHGRPLKFSWGQGPDPPRLNWKASRALLLIPGINRLTTGLTSYMTRFGPVDRIQVVKEDGRADRVYVNFLDVASCRRAVEHLQTQGFDVKTVADRCRAAGMARTTALEKRSRTVVLSDIPRSASVADVCDQIRGGALHEINYIPRSEVAFVYFLKHSSAASFLHHTIYRGIMVNNKRISAQFVPESPELPPFLLEHVRLGASRCLGIQGVVDPNMLREDCKQYGVERVFTSELTTTVAFTHLDEAIKASRLLPYKERYIGLKMVFLPDPCAGPFHEEVEEATALQAEIASLLIPPEVHQSPTDAAGATR</sequence>
<dbReference type="AlphaFoldDB" id="A0AAD7NJ24"/>
<dbReference type="Proteomes" id="UP001215280">
    <property type="component" value="Unassembled WGS sequence"/>
</dbReference>
<name>A0AAD7NJ24_9AGAR</name>
<reference evidence="2" key="1">
    <citation type="submission" date="2023-03" db="EMBL/GenBank/DDBJ databases">
        <title>Massive genome expansion in bonnet fungi (Mycena s.s.) driven by repeated elements and novel gene families across ecological guilds.</title>
        <authorList>
            <consortium name="Lawrence Berkeley National Laboratory"/>
            <person name="Harder C.B."/>
            <person name="Miyauchi S."/>
            <person name="Viragh M."/>
            <person name="Kuo A."/>
            <person name="Thoen E."/>
            <person name="Andreopoulos B."/>
            <person name="Lu D."/>
            <person name="Skrede I."/>
            <person name="Drula E."/>
            <person name="Henrissat B."/>
            <person name="Morin E."/>
            <person name="Kohler A."/>
            <person name="Barry K."/>
            <person name="LaButti K."/>
            <person name="Morin E."/>
            <person name="Salamov A."/>
            <person name="Lipzen A."/>
            <person name="Mereny Z."/>
            <person name="Hegedus B."/>
            <person name="Baldrian P."/>
            <person name="Stursova M."/>
            <person name="Weitz H."/>
            <person name="Taylor A."/>
            <person name="Grigoriev I.V."/>
            <person name="Nagy L.G."/>
            <person name="Martin F."/>
            <person name="Kauserud H."/>
        </authorList>
    </citation>
    <scope>NUCLEOTIDE SEQUENCE</scope>
    <source>
        <strain evidence="2">CBHHK188m</strain>
    </source>
</reference>
<evidence type="ECO:0008006" key="4">
    <source>
        <dbReference type="Google" id="ProtNLM"/>
    </source>
</evidence>
<evidence type="ECO:0000313" key="2">
    <source>
        <dbReference type="EMBL" id="KAJ7762771.1"/>
    </source>
</evidence>
<keyword evidence="3" id="KW-1185">Reference proteome</keyword>
<feature type="compositionally biased region" description="Basic and acidic residues" evidence="1">
    <location>
        <begin position="58"/>
        <end position="76"/>
    </location>
</feature>
<dbReference type="EMBL" id="JARJLG010000042">
    <property type="protein sequence ID" value="KAJ7762771.1"/>
    <property type="molecule type" value="Genomic_DNA"/>
</dbReference>
<proteinExistence type="predicted"/>
<dbReference type="InterPro" id="IPR035979">
    <property type="entry name" value="RBD_domain_sf"/>
</dbReference>